<dbReference type="EMBL" id="AVOT02092414">
    <property type="protein sequence ID" value="MBW0573595.1"/>
    <property type="molecule type" value="Genomic_DNA"/>
</dbReference>
<dbReference type="SUPFAM" id="SSF56672">
    <property type="entry name" value="DNA/RNA polymerases"/>
    <property type="match status" value="1"/>
</dbReference>
<name>A0A9Q3K657_9BASI</name>
<proteinExistence type="predicted"/>
<reference evidence="2" key="1">
    <citation type="submission" date="2021-03" db="EMBL/GenBank/DDBJ databases">
        <title>Draft genome sequence of rust myrtle Austropuccinia psidii MF-1, a brazilian biotype.</title>
        <authorList>
            <person name="Quecine M.C."/>
            <person name="Pachon D.M.R."/>
            <person name="Bonatelli M.L."/>
            <person name="Correr F.H."/>
            <person name="Franceschini L.M."/>
            <person name="Leite T.F."/>
            <person name="Margarido G.R.A."/>
            <person name="Almeida C.A."/>
            <person name="Ferrarezi J.A."/>
            <person name="Labate C.A."/>
        </authorList>
    </citation>
    <scope>NUCLEOTIDE SEQUENCE</scope>
    <source>
        <strain evidence="2">MF-1</strain>
    </source>
</reference>
<dbReference type="InterPro" id="IPR013103">
    <property type="entry name" value="RVT_2"/>
</dbReference>
<feature type="domain" description="Reverse transcriptase Ty1/copia-type" evidence="1">
    <location>
        <begin position="2"/>
        <end position="150"/>
    </location>
</feature>
<organism evidence="2 3">
    <name type="scientific">Austropuccinia psidii MF-1</name>
    <dbReference type="NCBI Taxonomy" id="1389203"/>
    <lineage>
        <taxon>Eukaryota</taxon>
        <taxon>Fungi</taxon>
        <taxon>Dikarya</taxon>
        <taxon>Basidiomycota</taxon>
        <taxon>Pucciniomycotina</taxon>
        <taxon>Pucciniomycetes</taxon>
        <taxon>Pucciniales</taxon>
        <taxon>Sphaerophragmiaceae</taxon>
        <taxon>Austropuccinia</taxon>
    </lineage>
</organism>
<sequence length="171" mass="19807">MDANFYVKQVKGFEVPGKEGWVWRPKKSLYGTKQAPRIWQAKLVSVLQELELMSTRASNSLYSNQDRTLFLHVYVNDGFLIGKNEKYLLIFLEKLNRKLSLKYQKKPTHHLGYCLDWATNGTIYLSQQDLILQLLRDHDMDGSRDVKTPCNGNLLKELESVGDPVRITAFQ</sequence>
<gene>
    <name evidence="2" type="ORF">O181_113310</name>
</gene>
<evidence type="ECO:0000313" key="3">
    <source>
        <dbReference type="Proteomes" id="UP000765509"/>
    </source>
</evidence>
<evidence type="ECO:0000259" key="1">
    <source>
        <dbReference type="Pfam" id="PF07727"/>
    </source>
</evidence>
<comment type="caution">
    <text evidence="2">The sequence shown here is derived from an EMBL/GenBank/DDBJ whole genome shotgun (WGS) entry which is preliminary data.</text>
</comment>
<protein>
    <recommendedName>
        <fullName evidence="1">Reverse transcriptase Ty1/copia-type domain-containing protein</fullName>
    </recommendedName>
</protein>
<dbReference type="OrthoDB" id="3344688at2759"/>
<dbReference type="Pfam" id="PF07727">
    <property type="entry name" value="RVT_2"/>
    <property type="match status" value="1"/>
</dbReference>
<dbReference type="AlphaFoldDB" id="A0A9Q3K657"/>
<accession>A0A9Q3K657</accession>
<keyword evidence="3" id="KW-1185">Reference proteome</keyword>
<dbReference type="InterPro" id="IPR043502">
    <property type="entry name" value="DNA/RNA_pol_sf"/>
</dbReference>
<evidence type="ECO:0000313" key="2">
    <source>
        <dbReference type="EMBL" id="MBW0573595.1"/>
    </source>
</evidence>
<dbReference type="Proteomes" id="UP000765509">
    <property type="component" value="Unassembled WGS sequence"/>
</dbReference>